<accession>A0ABP8ZHE1</accession>
<dbReference type="Proteomes" id="UP001500121">
    <property type="component" value="Unassembled WGS sequence"/>
</dbReference>
<organism evidence="4 5">
    <name type="scientific">Amnibacterium soli</name>
    <dbReference type="NCBI Taxonomy" id="1282736"/>
    <lineage>
        <taxon>Bacteria</taxon>
        <taxon>Bacillati</taxon>
        <taxon>Actinomycetota</taxon>
        <taxon>Actinomycetes</taxon>
        <taxon>Micrococcales</taxon>
        <taxon>Microbacteriaceae</taxon>
        <taxon>Amnibacterium</taxon>
    </lineage>
</organism>
<dbReference type="Gene3D" id="3.40.720.10">
    <property type="entry name" value="Alkaline Phosphatase, subunit A"/>
    <property type="match status" value="1"/>
</dbReference>
<dbReference type="RefSeq" id="WP_345482421.1">
    <property type="nucleotide sequence ID" value="NZ_BAABLP010000010.1"/>
</dbReference>
<reference evidence="5" key="1">
    <citation type="journal article" date="2019" name="Int. J. Syst. Evol. Microbiol.">
        <title>The Global Catalogue of Microorganisms (GCM) 10K type strain sequencing project: providing services to taxonomists for standard genome sequencing and annotation.</title>
        <authorList>
            <consortium name="The Broad Institute Genomics Platform"/>
            <consortium name="The Broad Institute Genome Sequencing Center for Infectious Disease"/>
            <person name="Wu L."/>
            <person name="Ma J."/>
        </authorList>
    </citation>
    <scope>NUCLEOTIDE SEQUENCE [LARGE SCALE GENOMIC DNA]</scope>
    <source>
        <strain evidence="5">JCM 19015</strain>
    </source>
</reference>
<keyword evidence="5" id="KW-1185">Reference proteome</keyword>
<evidence type="ECO:0000256" key="1">
    <source>
        <dbReference type="ARBA" id="ARBA00022801"/>
    </source>
</evidence>
<keyword evidence="1" id="KW-0378">Hydrolase</keyword>
<evidence type="ECO:0000313" key="4">
    <source>
        <dbReference type="EMBL" id="GAA4756783.1"/>
    </source>
</evidence>
<keyword evidence="3" id="KW-0732">Signal</keyword>
<evidence type="ECO:0000313" key="5">
    <source>
        <dbReference type="Proteomes" id="UP001500121"/>
    </source>
</evidence>
<proteinExistence type="predicted"/>
<feature type="signal peptide" evidence="3">
    <location>
        <begin position="1"/>
        <end position="25"/>
    </location>
</feature>
<dbReference type="InterPro" id="IPR017850">
    <property type="entry name" value="Alkaline_phosphatase_core_sf"/>
</dbReference>
<dbReference type="PANTHER" id="PTHR31956">
    <property type="entry name" value="NON-SPECIFIC PHOSPHOLIPASE C4-RELATED"/>
    <property type="match status" value="1"/>
</dbReference>
<dbReference type="Pfam" id="PF04185">
    <property type="entry name" value="Phosphoesterase"/>
    <property type="match status" value="1"/>
</dbReference>
<dbReference type="EMBL" id="BAABLP010000010">
    <property type="protein sequence ID" value="GAA4756783.1"/>
    <property type="molecule type" value="Genomic_DNA"/>
</dbReference>
<feature type="chain" id="PRO_5047280345" description="Phosphoesterase" evidence="3">
    <location>
        <begin position="26"/>
        <end position="711"/>
    </location>
</feature>
<keyword evidence="2" id="KW-0843">Virulence</keyword>
<comment type="caution">
    <text evidence="4">The sequence shown here is derived from an EMBL/GenBank/DDBJ whole genome shotgun (WGS) entry which is preliminary data.</text>
</comment>
<gene>
    <name evidence="4" type="ORF">GCM10025783_32670</name>
</gene>
<sequence length="711" mass="73624">MRYLHPPRRARALVAAVAATGLVLAGVFTATSSTAAPIRSKHSVSITSTGLKAGQIKHVWLIILENKSYDATFTGLNQNSYLWKTLPKQGVLLKNYYGTGHSSQDNYLSMVSGQAPEEDTQSDCSVKDFDFGSNASIVRSGKNRGQVASLANPAQPSGANAPNGVNGCTYPQDAPTLFNQLDAAGRTWKGYAQDLGNQPGREDAVCGGPGTAANDPTTNPTAMSATAANPFPAGVTSFTGAQPNDQYVAKHFPFPWFHSLTGTKSVTGITKPALTKPVHGGSDCDANHIANLDSASKGLFHDLQKKSTTPAFSWITPNNCSDAHDAVCKGNNLSGAFTSTGAAIYQKGAPDPQATTPKNQTGGLYASDLFLKYYVPMIERSAAFKDGGLIDITFDEANPPFTYTGNSFNNANAYGPTRKDQPNAKTAIKADAAGENIFGRDVHHEPTGVNSTLGTDAKGDQLYPGPGNNAFIDRPAACTATSPSPVPANCVPGLVRGGSGTTPAARTDAVTGSTGSTFIADQSAVAIDTGRQVVDTVDRTGPGGTSPIPADTFVGTVSDTGPQFPTTSTGSAVKGSLQLVDQSGAPVTPTGAVTSLTLSAEGQPGHLAAGQTPDPLFDATDPTPGGGDTGSVLISPFIKPGTSTTRFYDHYSWLRTMEDVFQVGIGRDHAALPAGTVSGGLDRKGHLGFAATPGLAPFGRDVFNNASRKHA</sequence>
<name>A0ABP8ZHE1_9MICO</name>
<dbReference type="InterPro" id="IPR007312">
    <property type="entry name" value="Phosphoesterase"/>
</dbReference>
<evidence type="ECO:0008006" key="6">
    <source>
        <dbReference type="Google" id="ProtNLM"/>
    </source>
</evidence>
<protein>
    <recommendedName>
        <fullName evidence="6">Phosphoesterase</fullName>
    </recommendedName>
</protein>
<evidence type="ECO:0000256" key="3">
    <source>
        <dbReference type="SAM" id="SignalP"/>
    </source>
</evidence>
<evidence type="ECO:0000256" key="2">
    <source>
        <dbReference type="ARBA" id="ARBA00023026"/>
    </source>
</evidence>
<dbReference type="PANTHER" id="PTHR31956:SF8">
    <property type="entry name" value="ACID PHOSPHATASE PHOA (AFU_ORTHOLOGUE AFUA_1G03570)"/>
    <property type="match status" value="1"/>
</dbReference>